<proteinExistence type="predicted"/>
<name>A0A5E7AW63_PSEFL</name>
<keyword evidence="1" id="KW-1133">Transmembrane helix</keyword>
<dbReference type="Proteomes" id="UP000379480">
    <property type="component" value="Unassembled WGS sequence"/>
</dbReference>
<dbReference type="RefSeq" id="WP_150802647.1">
    <property type="nucleotide sequence ID" value="NZ_CABVHY010000004.1"/>
</dbReference>
<evidence type="ECO:0000313" key="3">
    <source>
        <dbReference type="EMBL" id="VVN80944.1"/>
    </source>
</evidence>
<reference evidence="3 4" key="1">
    <citation type="submission" date="2019-09" db="EMBL/GenBank/DDBJ databases">
        <authorList>
            <person name="Chandra G."/>
            <person name="Truman W A."/>
        </authorList>
    </citation>
    <scope>NUCLEOTIDE SEQUENCE [LARGE SCALE GENOMIC DNA]</scope>
    <source>
        <strain evidence="3">PS723</strain>
    </source>
</reference>
<feature type="transmembrane region" description="Helical" evidence="1">
    <location>
        <begin position="12"/>
        <end position="30"/>
    </location>
</feature>
<keyword evidence="1" id="KW-0812">Transmembrane</keyword>
<dbReference type="InterPro" id="IPR019251">
    <property type="entry name" value="DUF2231_TM"/>
</dbReference>
<evidence type="ECO:0000259" key="2">
    <source>
        <dbReference type="Pfam" id="PF09990"/>
    </source>
</evidence>
<evidence type="ECO:0000256" key="1">
    <source>
        <dbReference type="SAM" id="Phobius"/>
    </source>
</evidence>
<sequence length="144" mass="15496">MRWPRYFLGLPLHPMLVHFPLVFWLCVPFLDGVALWSAAPLWWGLALGASAAGVVAGVFALMTGLMDYIHLSETGSNDVRLAARHGVRTTLVWCAMSVKLLIAGLADSGPGLILICLLIDVAACGLLLQGALFGTRITYGGYKR</sequence>
<accession>A0A5E7AW63</accession>
<keyword evidence="1" id="KW-0472">Membrane</keyword>
<protein>
    <recommendedName>
        <fullName evidence="2">DUF2231 domain-containing protein</fullName>
    </recommendedName>
</protein>
<evidence type="ECO:0000313" key="4">
    <source>
        <dbReference type="Proteomes" id="UP000379480"/>
    </source>
</evidence>
<feature type="transmembrane region" description="Helical" evidence="1">
    <location>
        <begin position="42"/>
        <end position="65"/>
    </location>
</feature>
<gene>
    <name evidence="3" type="ORF">PS723_01083</name>
</gene>
<feature type="domain" description="DUF2231" evidence="2">
    <location>
        <begin position="9"/>
        <end position="139"/>
    </location>
</feature>
<dbReference type="EMBL" id="CABVHY010000004">
    <property type="protein sequence ID" value="VVN80944.1"/>
    <property type="molecule type" value="Genomic_DNA"/>
</dbReference>
<dbReference type="AlphaFoldDB" id="A0A5E7AW63"/>
<organism evidence="3 4">
    <name type="scientific">Pseudomonas fluorescens</name>
    <dbReference type="NCBI Taxonomy" id="294"/>
    <lineage>
        <taxon>Bacteria</taxon>
        <taxon>Pseudomonadati</taxon>
        <taxon>Pseudomonadota</taxon>
        <taxon>Gammaproteobacteria</taxon>
        <taxon>Pseudomonadales</taxon>
        <taxon>Pseudomonadaceae</taxon>
        <taxon>Pseudomonas</taxon>
    </lineage>
</organism>
<feature type="transmembrane region" description="Helical" evidence="1">
    <location>
        <begin position="112"/>
        <end position="134"/>
    </location>
</feature>
<dbReference type="Pfam" id="PF09990">
    <property type="entry name" value="DUF2231"/>
    <property type="match status" value="1"/>
</dbReference>